<proteinExistence type="inferred from homology"/>
<reference evidence="8" key="1">
    <citation type="submission" date="2014-04" db="EMBL/GenBank/DDBJ databases">
        <authorList>
            <person name="Harrison E."/>
        </authorList>
    </citation>
    <scope>NUCLEOTIDE SEQUENCE</scope>
    <source>
        <strain evidence="8">1702/49</strain>
    </source>
</reference>
<dbReference type="InterPro" id="IPR017867">
    <property type="entry name" value="Tyr_phospatase_low_mol_wt"/>
</dbReference>
<sequence length="144" mass="16148">MFDSILVVCTGNICRSPMGERYLQSLLPNKKIDSAGTGALVGHEADPTASRIAQNYGISLSNHCAKQFTSTLGRKYDLILAMEKEHIEKISQIAPEVRGKTMLFGHWAEYKDIPDPYRKSEEVFTLIFELIKQSGDIWAKKLSV</sequence>
<dbReference type="PRINTS" id="PR00719">
    <property type="entry name" value="LMWPTPASE"/>
</dbReference>
<evidence type="ECO:0000256" key="2">
    <source>
        <dbReference type="ARBA" id="ARBA00013064"/>
    </source>
</evidence>
<evidence type="ECO:0000256" key="1">
    <source>
        <dbReference type="ARBA" id="ARBA00011063"/>
    </source>
</evidence>
<keyword evidence="3" id="KW-0378">Hydrolase</keyword>
<gene>
    <name evidence="8" type="primary">wzb</name>
</gene>
<dbReference type="InterPro" id="IPR036196">
    <property type="entry name" value="Ptyr_pPase_sf"/>
</dbReference>
<evidence type="ECO:0000256" key="3">
    <source>
        <dbReference type="ARBA" id="ARBA00022801"/>
    </source>
</evidence>
<accession>A0A0P0YQP9</accession>
<dbReference type="GO" id="GO:0004725">
    <property type="term" value="F:protein tyrosine phosphatase activity"/>
    <property type="evidence" value="ECO:0007669"/>
    <property type="project" value="UniProtKB-EC"/>
</dbReference>
<dbReference type="AlphaFoldDB" id="A0A0P0YQP9"/>
<dbReference type="EC" id="3.1.3.48" evidence="2"/>
<evidence type="ECO:0000256" key="6">
    <source>
        <dbReference type="PIRSR" id="PIRSR617867-1"/>
    </source>
</evidence>
<evidence type="ECO:0000256" key="5">
    <source>
        <dbReference type="ARBA" id="ARBA00051722"/>
    </source>
</evidence>
<dbReference type="PANTHER" id="PTHR11717:SF31">
    <property type="entry name" value="LOW MOLECULAR WEIGHT PROTEIN-TYROSINE-PHOSPHATASE ETP-RELATED"/>
    <property type="match status" value="1"/>
</dbReference>
<dbReference type="InterPro" id="IPR023485">
    <property type="entry name" value="Ptyr_pPase"/>
</dbReference>
<dbReference type="SMART" id="SM00226">
    <property type="entry name" value="LMWPc"/>
    <property type="match status" value="1"/>
</dbReference>
<comment type="catalytic activity">
    <reaction evidence="5">
        <text>O-phospho-L-tyrosyl-[protein] + H2O = L-tyrosyl-[protein] + phosphate</text>
        <dbReference type="Rhea" id="RHEA:10684"/>
        <dbReference type="Rhea" id="RHEA-COMP:10136"/>
        <dbReference type="Rhea" id="RHEA-COMP:20101"/>
        <dbReference type="ChEBI" id="CHEBI:15377"/>
        <dbReference type="ChEBI" id="CHEBI:43474"/>
        <dbReference type="ChEBI" id="CHEBI:46858"/>
        <dbReference type="ChEBI" id="CHEBI:61978"/>
        <dbReference type="EC" id="3.1.3.48"/>
    </reaction>
</comment>
<protein>
    <recommendedName>
        <fullName evidence="2">protein-tyrosine-phosphatase</fullName>
        <ecNumber evidence="2">3.1.3.48</ecNumber>
    </recommendedName>
</protein>
<keyword evidence="4" id="KW-0904">Protein phosphatase</keyword>
<evidence type="ECO:0000259" key="7">
    <source>
        <dbReference type="SMART" id="SM00226"/>
    </source>
</evidence>
<dbReference type="CDD" id="cd16343">
    <property type="entry name" value="LMWPTP"/>
    <property type="match status" value="1"/>
</dbReference>
<dbReference type="EMBL" id="AB924560">
    <property type="protein sequence ID" value="BAT23411.1"/>
    <property type="molecule type" value="Genomic_DNA"/>
</dbReference>
<dbReference type="SUPFAM" id="SSF52788">
    <property type="entry name" value="Phosphotyrosine protein phosphatases I"/>
    <property type="match status" value="1"/>
</dbReference>
<feature type="domain" description="Phosphotyrosine protein phosphatase I" evidence="7">
    <location>
        <begin position="3"/>
        <end position="141"/>
    </location>
</feature>
<comment type="similarity">
    <text evidence="1">Belongs to the low molecular weight phosphotyrosine protein phosphatase family.</text>
</comment>
<reference evidence="8" key="2">
    <citation type="journal article" date="2015" name="Sci. Rep.">
        <title>Genetic analysis of capsular polysaccharide synthesis gene clusters in 79 capsular types of Klebsiella spp.</title>
        <authorList>
            <person name="Pan Y.J."/>
            <person name="Lin T.L."/>
            <person name="Chen C.T."/>
            <person name="Chen Y.Y."/>
            <person name="Hsieh P.F."/>
            <person name="Hsu C.R."/>
            <person name="Wu M.C."/>
            <person name="Wang J.T."/>
        </authorList>
    </citation>
    <scope>NUCLEOTIDE SEQUENCE</scope>
    <source>
        <strain evidence="8">1702/49</strain>
    </source>
</reference>
<dbReference type="InterPro" id="IPR050438">
    <property type="entry name" value="LMW_PTPase"/>
</dbReference>
<organism evidence="8">
    <name type="scientific">Klebsiella sp. 1702/49</name>
    <dbReference type="NCBI Taxonomy" id="1497800"/>
    <lineage>
        <taxon>Bacteria</taxon>
        <taxon>Pseudomonadati</taxon>
        <taxon>Pseudomonadota</taxon>
        <taxon>Gammaproteobacteria</taxon>
        <taxon>Enterobacterales</taxon>
        <taxon>Enterobacteriaceae</taxon>
        <taxon>Klebsiella/Raoultella group</taxon>
        <taxon>Klebsiella</taxon>
    </lineage>
</organism>
<feature type="active site" description="Proton donor" evidence="6">
    <location>
        <position position="115"/>
    </location>
</feature>
<dbReference type="Gene3D" id="3.40.50.2300">
    <property type="match status" value="1"/>
</dbReference>
<dbReference type="Pfam" id="PF01451">
    <property type="entry name" value="LMWPc"/>
    <property type="match status" value="1"/>
</dbReference>
<evidence type="ECO:0000313" key="8">
    <source>
        <dbReference type="EMBL" id="BAT23411.1"/>
    </source>
</evidence>
<dbReference type="FunFam" id="3.40.50.2300:FF:000041">
    <property type="entry name" value="Low molecular weight protein-tyrosine-phosphatase"/>
    <property type="match status" value="1"/>
</dbReference>
<name>A0A0P0YQP9_9ENTR</name>
<feature type="active site" evidence="6">
    <location>
        <position position="15"/>
    </location>
</feature>
<dbReference type="PANTHER" id="PTHR11717">
    <property type="entry name" value="LOW MOLECULAR WEIGHT PROTEIN TYROSINE PHOSPHATASE"/>
    <property type="match status" value="1"/>
</dbReference>
<evidence type="ECO:0000256" key="4">
    <source>
        <dbReference type="ARBA" id="ARBA00022912"/>
    </source>
</evidence>
<feature type="active site" description="Nucleophile" evidence="6">
    <location>
        <position position="9"/>
    </location>
</feature>